<evidence type="ECO:0000313" key="2">
    <source>
        <dbReference type="Proteomes" id="UP000494206"/>
    </source>
</evidence>
<proteinExistence type="predicted"/>
<comment type="caution">
    <text evidence="1">The sequence shown here is derived from an EMBL/GenBank/DDBJ whole genome shotgun (WGS) entry which is preliminary data.</text>
</comment>
<reference evidence="1 2" key="1">
    <citation type="submission" date="2020-04" db="EMBL/GenBank/DDBJ databases">
        <authorList>
            <person name="Laetsch R D."/>
            <person name="Stevens L."/>
            <person name="Kumar S."/>
            <person name="Blaxter L. M."/>
        </authorList>
    </citation>
    <scope>NUCLEOTIDE SEQUENCE [LARGE SCALE GENOMIC DNA]</scope>
</reference>
<protein>
    <submittedName>
        <fullName evidence="1">Uncharacterized protein</fullName>
    </submittedName>
</protein>
<keyword evidence="2" id="KW-1185">Reference proteome</keyword>
<dbReference type="Proteomes" id="UP000494206">
    <property type="component" value="Unassembled WGS sequence"/>
</dbReference>
<sequence>MTSEGANSSIEPEIDRAFRALEIDRAGSIEHRKIDRSRSIFATKIDHTRSSAHTGRIVRVEYTDASNQSIQVGHALNSLRQPAAFTDDLRFAHARLDFDLSQEKKHLFKRLSHSHLIDPNPEFRVRRFGSREQHLSSLSECDEESDVVPMIRASSLIRSIWIQGRLVYPENLKG</sequence>
<evidence type="ECO:0000313" key="1">
    <source>
        <dbReference type="EMBL" id="CAB3401751.1"/>
    </source>
</evidence>
<gene>
    <name evidence="1" type="ORF">CBOVIS_LOCUS4453</name>
</gene>
<organism evidence="1 2">
    <name type="scientific">Caenorhabditis bovis</name>
    <dbReference type="NCBI Taxonomy" id="2654633"/>
    <lineage>
        <taxon>Eukaryota</taxon>
        <taxon>Metazoa</taxon>
        <taxon>Ecdysozoa</taxon>
        <taxon>Nematoda</taxon>
        <taxon>Chromadorea</taxon>
        <taxon>Rhabditida</taxon>
        <taxon>Rhabditina</taxon>
        <taxon>Rhabditomorpha</taxon>
        <taxon>Rhabditoidea</taxon>
        <taxon>Rhabditidae</taxon>
        <taxon>Peloderinae</taxon>
        <taxon>Caenorhabditis</taxon>
    </lineage>
</organism>
<name>A0A8S1EL07_9PELO</name>
<accession>A0A8S1EL07</accession>
<dbReference type="EMBL" id="CADEPM010000003">
    <property type="protein sequence ID" value="CAB3401751.1"/>
    <property type="molecule type" value="Genomic_DNA"/>
</dbReference>
<dbReference type="AlphaFoldDB" id="A0A8S1EL07"/>